<keyword evidence="2 10" id="KW-0813">Transport</keyword>
<keyword evidence="3 10" id="KW-1134">Transmembrane beta strand</keyword>
<evidence type="ECO:0000313" key="15">
    <source>
        <dbReference type="Proteomes" id="UP000027590"/>
    </source>
</evidence>
<keyword evidence="4 10" id="KW-0812">Transmembrane</keyword>
<evidence type="ECO:0000256" key="6">
    <source>
        <dbReference type="ARBA" id="ARBA00023077"/>
    </source>
</evidence>
<feature type="compositionally biased region" description="Polar residues" evidence="11">
    <location>
        <begin position="38"/>
        <end position="48"/>
    </location>
</feature>
<evidence type="ECO:0000256" key="11">
    <source>
        <dbReference type="SAM" id="MobiDB-lite"/>
    </source>
</evidence>
<dbReference type="GO" id="GO:0015344">
    <property type="term" value="F:siderophore uptake transmembrane transporter activity"/>
    <property type="evidence" value="ECO:0007669"/>
    <property type="project" value="TreeGrafter"/>
</dbReference>
<evidence type="ECO:0000256" key="7">
    <source>
        <dbReference type="ARBA" id="ARBA00023136"/>
    </source>
</evidence>
<dbReference type="GO" id="GO:0044718">
    <property type="term" value="P:siderophore transmembrane transport"/>
    <property type="evidence" value="ECO:0007669"/>
    <property type="project" value="TreeGrafter"/>
</dbReference>
<dbReference type="PANTHER" id="PTHR30069">
    <property type="entry name" value="TONB-DEPENDENT OUTER MEMBRANE RECEPTOR"/>
    <property type="match status" value="1"/>
</dbReference>
<reference evidence="14 15" key="2">
    <citation type="journal article" date="2014" name="PLoS ONE">
        <title>Evolution of mitochondria reconstructed from the energy metabolism of living bacteria.</title>
        <authorList>
            <person name="Degli Esposti M."/>
            <person name="Chouaia B."/>
            <person name="Comandatore F."/>
            <person name="Crotti E."/>
            <person name="Sassera D."/>
            <person name="Lievens P.M."/>
            <person name="Daffonchio D."/>
            <person name="Bandi C."/>
        </authorList>
    </citation>
    <scope>NUCLEOTIDE SEQUENCE [LARGE SCALE GENOMIC DNA]</scope>
    <source>
        <strain evidence="15">AM169</strain>
    </source>
</reference>
<feature type="domain" description="TonB-dependent receptor-like beta-barrel" evidence="13">
    <location>
        <begin position="324"/>
        <end position="717"/>
    </location>
</feature>
<evidence type="ECO:0000256" key="2">
    <source>
        <dbReference type="ARBA" id="ARBA00022448"/>
    </source>
</evidence>
<dbReference type="PROSITE" id="PS52016">
    <property type="entry name" value="TONB_DEPENDENT_REC_3"/>
    <property type="match status" value="1"/>
</dbReference>
<dbReference type="GO" id="GO:0009279">
    <property type="term" value="C:cell outer membrane"/>
    <property type="evidence" value="ECO:0007669"/>
    <property type="project" value="UniProtKB-SubCell"/>
</dbReference>
<keyword evidence="9 10" id="KW-0998">Cell outer membrane</keyword>
<keyword evidence="8 14" id="KW-0675">Receptor</keyword>
<evidence type="ECO:0000256" key="9">
    <source>
        <dbReference type="ARBA" id="ARBA00023237"/>
    </source>
</evidence>
<accession>A0A7U7G507</accession>
<proteinExistence type="inferred from homology"/>
<evidence type="ECO:0000256" key="12">
    <source>
        <dbReference type="SAM" id="SignalP"/>
    </source>
</evidence>
<protein>
    <submittedName>
        <fullName evidence="14">Zinc-regulated outer membrane receptor</fullName>
    </submittedName>
</protein>
<dbReference type="Proteomes" id="UP000027590">
    <property type="component" value="Unassembled WGS sequence"/>
</dbReference>
<evidence type="ECO:0000256" key="4">
    <source>
        <dbReference type="ARBA" id="ARBA00022692"/>
    </source>
</evidence>
<dbReference type="SUPFAM" id="SSF56935">
    <property type="entry name" value="Porins"/>
    <property type="match status" value="1"/>
</dbReference>
<dbReference type="PANTHER" id="PTHR30069:SF29">
    <property type="entry name" value="HEMOGLOBIN AND HEMOGLOBIN-HAPTOGLOBIN-BINDING PROTEIN 1-RELATED"/>
    <property type="match status" value="1"/>
</dbReference>
<evidence type="ECO:0000256" key="5">
    <source>
        <dbReference type="ARBA" id="ARBA00022729"/>
    </source>
</evidence>
<feature type="region of interest" description="Disordered" evidence="11">
    <location>
        <begin position="28"/>
        <end position="59"/>
    </location>
</feature>
<comment type="similarity">
    <text evidence="10">Belongs to the TonB-dependent receptor family.</text>
</comment>
<comment type="subcellular location">
    <subcellularLocation>
        <location evidence="1 10">Cell outer membrane</location>
        <topology evidence="1 10">Multi-pass membrane protein</topology>
    </subcellularLocation>
</comment>
<reference evidence="14 15" key="1">
    <citation type="journal article" date="2014" name="Genome Biol. Evol.">
        <title>Acetic acid bacteria genomes reveal functional traits for adaptation to life in insect guts.</title>
        <authorList>
            <person name="Chouaia B."/>
            <person name="Gaiarsa S."/>
            <person name="Crotti E."/>
            <person name="Comandatore F."/>
            <person name="Degli Esposti M."/>
            <person name="Ricci I."/>
            <person name="Alma A."/>
            <person name="Favia G."/>
            <person name="Bandi C."/>
            <person name="Daffonchio D."/>
        </authorList>
    </citation>
    <scope>NUCLEOTIDE SEQUENCE [LARGE SCALE GENOMIC DNA]</scope>
    <source>
        <strain evidence="15">AM169</strain>
    </source>
</reference>
<dbReference type="InterPro" id="IPR036942">
    <property type="entry name" value="Beta-barrel_TonB_sf"/>
</dbReference>
<evidence type="ECO:0000313" key="14">
    <source>
        <dbReference type="EMBL" id="CDG33209.1"/>
    </source>
</evidence>
<evidence type="ECO:0000256" key="3">
    <source>
        <dbReference type="ARBA" id="ARBA00022452"/>
    </source>
</evidence>
<keyword evidence="6" id="KW-0798">TonB box</keyword>
<feature type="signal peptide" evidence="12">
    <location>
        <begin position="1"/>
        <end position="28"/>
    </location>
</feature>
<keyword evidence="7 10" id="KW-0472">Membrane</keyword>
<dbReference type="Gene3D" id="2.40.170.20">
    <property type="entry name" value="TonB-dependent receptor, beta-barrel domain"/>
    <property type="match status" value="1"/>
</dbReference>
<dbReference type="InterPro" id="IPR039426">
    <property type="entry name" value="TonB-dep_rcpt-like"/>
</dbReference>
<dbReference type="EMBL" id="CBLY010000003">
    <property type="protein sequence ID" value="CDG33209.1"/>
    <property type="molecule type" value="Genomic_DNA"/>
</dbReference>
<dbReference type="InterPro" id="IPR000531">
    <property type="entry name" value="Beta-barrel_TonB"/>
</dbReference>
<sequence>MVMMGRGGAIYAVLALVASGTLSQAAQAGDVETGGKPSVTSTGDQPQNGGDGSVRKVDSREEHIHVTARRLDQARAALQPAIGATQTNFSRKAIEANPGADNAPLNSILLQAPGVAQDSYGQIHIRGDHNDVQFRLDGVALPEGVSVFGQALMTRFAHSMSLTTGVLPAEYGFRQAGVIDIQTKNGVSDEGGTLSGYGGVRDYVQPAIQYGGHWGQWDGFITADAVHNRVGIENTTPSYNAIHDLSNQYHVLGHLRYTLRPETRFSLTAGLSNAWYQLPNNPGQQHQFATPLFKADNRPVQEDAPDSSHLDEHQQQITDFAILSWQEDHEKVSAQTSAILRYSSMRYSPDWVGDLVYNGLAQQAARSVFSSGVQSDVTWHVNRTHTVRGGVQAYGERAVSKSSSLVYPVDEEGTVSPQTVKVHDSSGKTGALYGVYLQDEWHLARSLVFNGGVRFDGVEEYVHARQLSPRVSLVWTPWHGGRFHVGYARYLTPPPFETIGTTSLDRFEGTSAAPANYQNDRVKAERANYYDVGFMQQLTRHWHVGLDAYWKQAKNLIDEGQFGAPVILTAFNYHRGRVRGVELTTDYSTGPLTLYGNLAVSRATGKEITSAQWNFDSDDLHYMRNHWVHLDHDQLITASAGGSYAFFHGTNHPLQFSGTMIYGSGLRKDRETAGGTIPNGAHVPQYVTFNLGLVQALRHMPWLGGHTMQLRLDVINLFDRQYMLRDGSGVGVGAPQYGLRRSVMGGVALSL</sequence>
<dbReference type="Pfam" id="PF00593">
    <property type="entry name" value="TonB_dep_Rec_b-barrel"/>
    <property type="match status" value="1"/>
</dbReference>
<organism evidence="14 15">
    <name type="scientific">Parasaccharibacter apium</name>
    <dbReference type="NCBI Taxonomy" id="1510841"/>
    <lineage>
        <taxon>Bacteria</taxon>
        <taxon>Pseudomonadati</taxon>
        <taxon>Pseudomonadota</taxon>
        <taxon>Alphaproteobacteria</taxon>
        <taxon>Acetobacterales</taxon>
        <taxon>Acetobacteraceae</taxon>
        <taxon>Parasaccharibacter</taxon>
    </lineage>
</organism>
<evidence type="ECO:0000259" key="13">
    <source>
        <dbReference type="Pfam" id="PF00593"/>
    </source>
</evidence>
<dbReference type="AlphaFoldDB" id="A0A7U7G507"/>
<evidence type="ECO:0000256" key="8">
    <source>
        <dbReference type="ARBA" id="ARBA00023170"/>
    </source>
</evidence>
<evidence type="ECO:0000256" key="1">
    <source>
        <dbReference type="ARBA" id="ARBA00004571"/>
    </source>
</evidence>
<keyword evidence="5 12" id="KW-0732">Signal</keyword>
<evidence type="ECO:0000256" key="10">
    <source>
        <dbReference type="PROSITE-ProRule" id="PRU01360"/>
    </source>
</evidence>
<name>A0A7U7G507_9PROT</name>
<gene>
    <name evidence="14" type="ORF">SACS_0471</name>
</gene>
<comment type="caution">
    <text evidence="14">The sequence shown here is derived from an EMBL/GenBank/DDBJ whole genome shotgun (WGS) entry which is preliminary data.</text>
</comment>
<feature type="chain" id="PRO_5031075999" evidence="12">
    <location>
        <begin position="29"/>
        <end position="751"/>
    </location>
</feature>